<proteinExistence type="predicted"/>
<evidence type="ECO:0000256" key="1">
    <source>
        <dbReference type="SAM" id="MobiDB-lite"/>
    </source>
</evidence>
<evidence type="ECO:0000313" key="3">
    <source>
        <dbReference type="EMBL" id="CCJ47854.1"/>
    </source>
</evidence>
<dbReference type="NCBIfam" id="TIGR03749">
    <property type="entry name" value="conj_TIGR03749"/>
    <property type="match status" value="1"/>
</dbReference>
<feature type="region of interest" description="Disordered" evidence="1">
    <location>
        <begin position="18"/>
        <end position="37"/>
    </location>
</feature>
<dbReference type="HOGENOM" id="CLU_039053_3_0_4"/>
<name>K0MA89_BORPB</name>
<feature type="transmembrane region" description="Helical" evidence="2">
    <location>
        <begin position="78"/>
        <end position="98"/>
    </location>
</feature>
<protein>
    <submittedName>
        <fullName evidence="3">Secreted protein</fullName>
    </submittedName>
</protein>
<dbReference type="KEGG" id="bpar:BN117_0521"/>
<organism evidence="3 4">
    <name type="scientific">Bordetella parapertussis (strain Bpp5)</name>
    <dbReference type="NCBI Taxonomy" id="1208660"/>
    <lineage>
        <taxon>Bacteria</taxon>
        <taxon>Pseudomonadati</taxon>
        <taxon>Pseudomonadota</taxon>
        <taxon>Betaproteobacteria</taxon>
        <taxon>Burkholderiales</taxon>
        <taxon>Alcaligenaceae</taxon>
        <taxon>Bordetella</taxon>
    </lineage>
</organism>
<dbReference type="Pfam" id="PF11920">
    <property type="entry name" value="DUF3438"/>
    <property type="match status" value="1"/>
</dbReference>
<evidence type="ECO:0000256" key="2">
    <source>
        <dbReference type="SAM" id="Phobius"/>
    </source>
</evidence>
<dbReference type="AlphaFoldDB" id="K0MA89"/>
<dbReference type="Proteomes" id="UP000008035">
    <property type="component" value="Chromosome"/>
</dbReference>
<feature type="region of interest" description="Disordered" evidence="1">
    <location>
        <begin position="208"/>
        <end position="231"/>
    </location>
</feature>
<dbReference type="EMBL" id="HE965803">
    <property type="protein sequence ID" value="CCJ47854.1"/>
    <property type="molecule type" value="Genomic_DNA"/>
</dbReference>
<reference evidence="3 4" key="1">
    <citation type="journal article" date="2012" name="BMC Genomics">
        <title>Comparative genomics of the classical Bordetella subspecies: the evolution and exchange of virulence-associated diversity amongst closely related pathogens.</title>
        <authorList>
            <person name="Park J."/>
            <person name="Zhang Y."/>
            <person name="Buboltz A.M."/>
            <person name="Zhang X."/>
            <person name="Schuster S.C."/>
            <person name="Ahuja U."/>
            <person name="Liu M."/>
            <person name="Miller J.F."/>
            <person name="Sebaihia M."/>
            <person name="Bentley S.D."/>
            <person name="Parkhill J."/>
            <person name="Harvill E.T."/>
        </authorList>
    </citation>
    <scope>NUCLEOTIDE SEQUENCE [LARGE SCALE GENOMIC DNA]</scope>
    <source>
        <strain evidence="3 4">Bpp5</strain>
    </source>
</reference>
<sequence length="383" mass="40738">MDRHARRERGRILRLRAGQARPGALPHQGRPAGHRPRAQPLWPGAGLLRQRTPAHRNAADAYPGRRARQRLQPPAGRLSMKPVALSALAGVLLTLGFVPASQAVEILRWERLPLPVPLVVGQERVVFIDRNVRVGVPASVGDHLRVQSAGGAIYLRASESIPPTRLQLQDVESGALILLDIAAEPAKDGQAPLEPVRIVDAEAPAKRYGGGAASGADEQADAPAGKSVPRRETPVPVVLTRHAAQNLYAPLRTVEPVAGIGRVNLRRGLALDTLLPTLPVHARALAAWRLEDQWVTAVRLTNTSARWLDLDPRALQGNFVAATFQHPNLGPAGTASDTTVLYLVTRGHGLAESLLPALSPIDASVNLPPAAAAGSTGGARDEK</sequence>
<dbReference type="InterPro" id="IPR021844">
    <property type="entry name" value="Integr_conj_element_PFL4704"/>
</dbReference>
<keyword evidence="2" id="KW-0812">Transmembrane</keyword>
<accession>K0MA89</accession>
<evidence type="ECO:0000313" key="4">
    <source>
        <dbReference type="Proteomes" id="UP000008035"/>
    </source>
</evidence>
<gene>
    <name evidence="3" type="ordered locus">BN117_0521</name>
</gene>
<keyword evidence="2" id="KW-1133">Transmembrane helix</keyword>
<keyword evidence="2" id="KW-0472">Membrane</keyword>